<keyword evidence="1" id="KW-0472">Membrane</keyword>
<gene>
    <name evidence="4" type="ORF">FB463_002250</name>
    <name evidence="3" type="ORF">FFA01_09280</name>
</gene>
<feature type="signal peptide" evidence="2">
    <location>
        <begin position="1"/>
        <end position="38"/>
    </location>
</feature>
<dbReference type="AlphaFoldDB" id="A0A7W3PJI9"/>
<evidence type="ECO:0008006" key="7">
    <source>
        <dbReference type="Google" id="ProtNLM"/>
    </source>
</evidence>
<keyword evidence="5" id="KW-1185">Reference proteome</keyword>
<dbReference type="EMBL" id="JACGWW010000002">
    <property type="protein sequence ID" value="MBA8814001.1"/>
    <property type="molecule type" value="Genomic_DNA"/>
</dbReference>
<keyword evidence="2" id="KW-0732">Signal</keyword>
<organism evidence="4 6">
    <name type="scientific">Frigoribacterium faeni</name>
    <dbReference type="NCBI Taxonomy" id="145483"/>
    <lineage>
        <taxon>Bacteria</taxon>
        <taxon>Bacillati</taxon>
        <taxon>Actinomycetota</taxon>
        <taxon>Actinomycetes</taxon>
        <taxon>Micrococcales</taxon>
        <taxon>Microbacteriaceae</taxon>
        <taxon>Frigoribacterium</taxon>
    </lineage>
</organism>
<reference evidence="4 6" key="2">
    <citation type="submission" date="2020-07" db="EMBL/GenBank/DDBJ databases">
        <title>Sequencing the genomes of 1000 actinobacteria strains.</title>
        <authorList>
            <person name="Klenk H.-P."/>
        </authorList>
    </citation>
    <scope>NUCLEOTIDE SEQUENCE [LARGE SCALE GENOMIC DNA]</scope>
    <source>
        <strain evidence="4 6">DSM 10309</strain>
    </source>
</reference>
<dbReference type="Proteomes" id="UP000522688">
    <property type="component" value="Unassembled WGS sequence"/>
</dbReference>
<dbReference type="Proteomes" id="UP000321154">
    <property type="component" value="Unassembled WGS sequence"/>
</dbReference>
<evidence type="ECO:0000313" key="6">
    <source>
        <dbReference type="Proteomes" id="UP000522688"/>
    </source>
</evidence>
<evidence type="ECO:0000313" key="3">
    <source>
        <dbReference type="EMBL" id="GEK82619.1"/>
    </source>
</evidence>
<keyword evidence="1" id="KW-1133">Transmembrane helix</keyword>
<dbReference type="OrthoDB" id="3242564at2"/>
<name>A0A7W3PJI9_9MICO</name>
<evidence type="ECO:0000313" key="5">
    <source>
        <dbReference type="Proteomes" id="UP000321154"/>
    </source>
</evidence>
<comment type="caution">
    <text evidence="4">The sequence shown here is derived from an EMBL/GenBank/DDBJ whole genome shotgun (WGS) entry which is preliminary data.</text>
</comment>
<reference evidence="3 5" key="1">
    <citation type="submission" date="2019-07" db="EMBL/GenBank/DDBJ databases">
        <title>Whole genome shotgun sequence of Frigoribacterium faeni NBRC 103066.</title>
        <authorList>
            <person name="Hosoyama A."/>
            <person name="Uohara A."/>
            <person name="Ohji S."/>
            <person name="Ichikawa N."/>
        </authorList>
    </citation>
    <scope>NUCLEOTIDE SEQUENCE [LARGE SCALE GENOMIC DNA]</scope>
    <source>
        <strain evidence="3 5">NBRC 103066</strain>
    </source>
</reference>
<evidence type="ECO:0000256" key="2">
    <source>
        <dbReference type="SAM" id="SignalP"/>
    </source>
</evidence>
<dbReference type="EMBL" id="BJUV01000006">
    <property type="protein sequence ID" value="GEK82619.1"/>
    <property type="molecule type" value="Genomic_DNA"/>
</dbReference>
<proteinExistence type="predicted"/>
<evidence type="ECO:0000256" key="1">
    <source>
        <dbReference type="SAM" id="Phobius"/>
    </source>
</evidence>
<evidence type="ECO:0000313" key="4">
    <source>
        <dbReference type="EMBL" id="MBA8814001.1"/>
    </source>
</evidence>
<accession>A0A7W3PJI9</accession>
<keyword evidence="1" id="KW-0812">Transmembrane</keyword>
<protein>
    <recommendedName>
        <fullName evidence="7">TQXA domain-containing protein</fullName>
    </recommendedName>
</protein>
<feature type="transmembrane region" description="Helical" evidence="1">
    <location>
        <begin position="611"/>
        <end position="634"/>
    </location>
</feature>
<sequence>MTSTNGLLRPPRSRILTALLLVLCTVAAILLAAAPAVAITPTGKGTGHLWNGDGVSWLGTYRLPDGRQAFCLEAGKSSPVGNEYDTRTGADVFGVSTADHARLAYIARTWAGTNDPNTAAAGQLAVWTITGLNGHDQRYYAGRANDQWPVVLRRANEMLAEATATASRSVSGSAALYLRDDGTGLVRADLTVDRVADGPTKLDPAHRGTVTLEGAVFEDGRATATPRNGEAIAFRATGVDPVVTVKAKAKAEFTGLPYGRIITVGSSAAGSQMILFSGGTSVTAAGSASTESRSPLPFQPTVATVASDAVAEPGAVVTDHLTLGVAPGDGLLSEWGRHSAGGRWAPVPVTVRSSLLGPFDAPVVESDEWPEDAPVVCEVEVVATEGPGEYDTPGCELPAGGYYTWVESIDPADTPEELGGDRLRAWRSAFGTATETTFVPWAPTIETAVVGPQEVMTGTCVSDALVTTGTNPASAPFEVESILVGPFPIDQVLVEGDDLGPIADLDPSLVAGRVTTTVDGDGRVESPCVTVERPGRHVFVFSSAGSEPDESEVQVIPAFEDSLVHETEMVVAVEPEVPEVPEVPTASEPEPEPTVPAALAFTGGADGARTAGIAAGVVGTGLALVLGALGVGLVRRRAAAALEAPETPGLPDVR</sequence>
<dbReference type="RefSeq" id="WP_146853446.1">
    <property type="nucleotide sequence ID" value="NZ_BAAAHR010000003.1"/>
</dbReference>
<feature type="chain" id="PRO_5031251490" description="TQXA domain-containing protein" evidence="2">
    <location>
        <begin position="39"/>
        <end position="654"/>
    </location>
</feature>